<dbReference type="InterPro" id="IPR050091">
    <property type="entry name" value="PKS_NRPS_Biosynth_Enz"/>
</dbReference>
<dbReference type="Pfam" id="PF08659">
    <property type="entry name" value="KR"/>
    <property type="match status" value="1"/>
</dbReference>
<feature type="domain" description="Ketosynthase family 3 (KS3)" evidence="12">
    <location>
        <begin position="33"/>
        <end position="467"/>
    </location>
</feature>
<comment type="caution">
    <text evidence="14">The sequence shown here is derived from an EMBL/GenBank/DDBJ whole genome shotgun (WGS) entry which is preliminary data.</text>
</comment>
<protein>
    <submittedName>
        <fullName evidence="14">Uncharacterized protein</fullName>
    </submittedName>
</protein>
<dbReference type="SUPFAM" id="SSF50129">
    <property type="entry name" value="GroES-like"/>
    <property type="match status" value="1"/>
</dbReference>
<keyword evidence="8" id="KW-0012">Acyltransferase</keyword>
<comment type="pathway">
    <text evidence="2">Antibiotic biosynthesis.</text>
</comment>
<dbReference type="SMART" id="SM01294">
    <property type="entry name" value="PKS_PP_betabranch"/>
    <property type="match status" value="1"/>
</dbReference>
<dbReference type="InterPro" id="IPR055123">
    <property type="entry name" value="SpnB-like_Rossmann"/>
</dbReference>
<evidence type="ECO:0000313" key="15">
    <source>
        <dbReference type="Proteomes" id="UP001500751"/>
    </source>
</evidence>
<dbReference type="Pfam" id="PF21089">
    <property type="entry name" value="PKS_DH_N"/>
    <property type="match status" value="1"/>
</dbReference>
<dbReference type="InterPro" id="IPR016039">
    <property type="entry name" value="Thiolase-like"/>
</dbReference>
<dbReference type="SMART" id="SM00822">
    <property type="entry name" value="PKS_KR"/>
    <property type="match status" value="1"/>
</dbReference>
<keyword evidence="6" id="KW-0045">Antibiotic biosynthesis</keyword>
<comment type="cofactor">
    <cofactor evidence="1">
        <name>pantetheine 4'-phosphate</name>
        <dbReference type="ChEBI" id="CHEBI:47942"/>
    </cofactor>
</comment>
<dbReference type="SUPFAM" id="SSF47336">
    <property type="entry name" value="ACP-like"/>
    <property type="match status" value="1"/>
</dbReference>
<feature type="domain" description="Carrier" evidence="11">
    <location>
        <begin position="2099"/>
        <end position="2174"/>
    </location>
</feature>
<dbReference type="InterPro" id="IPR011032">
    <property type="entry name" value="GroES-like_sf"/>
</dbReference>
<dbReference type="Gene3D" id="1.10.1200.10">
    <property type="entry name" value="ACP-like"/>
    <property type="match status" value="1"/>
</dbReference>
<evidence type="ECO:0000256" key="4">
    <source>
        <dbReference type="ARBA" id="ARBA00022553"/>
    </source>
</evidence>
<dbReference type="InterPro" id="IPR042104">
    <property type="entry name" value="PKS_dehydratase_sf"/>
</dbReference>
<dbReference type="Gene3D" id="3.40.50.720">
    <property type="entry name" value="NAD(P)-binding Rossmann-like Domain"/>
    <property type="match status" value="1"/>
</dbReference>
<dbReference type="Pfam" id="PF13602">
    <property type="entry name" value="ADH_zinc_N_2"/>
    <property type="match status" value="1"/>
</dbReference>
<dbReference type="InterPro" id="IPR014043">
    <property type="entry name" value="Acyl_transferase_dom"/>
</dbReference>
<dbReference type="SMART" id="SM00827">
    <property type="entry name" value="PKS_AT"/>
    <property type="match status" value="1"/>
</dbReference>
<dbReference type="InterPro" id="IPR006162">
    <property type="entry name" value="Ppantetheine_attach_site"/>
</dbReference>
<dbReference type="InterPro" id="IPR020843">
    <property type="entry name" value="ER"/>
</dbReference>
<gene>
    <name evidence="14" type="ORF">GCM10009839_51710</name>
</gene>
<dbReference type="InterPro" id="IPR020841">
    <property type="entry name" value="PKS_Beta-ketoAc_synthase_dom"/>
</dbReference>
<dbReference type="InterPro" id="IPR013968">
    <property type="entry name" value="PKS_KR"/>
</dbReference>
<dbReference type="InterPro" id="IPR001227">
    <property type="entry name" value="Ac_transferase_dom_sf"/>
</dbReference>
<dbReference type="CDD" id="cd00833">
    <property type="entry name" value="PKS"/>
    <property type="match status" value="1"/>
</dbReference>
<dbReference type="InterPro" id="IPR018201">
    <property type="entry name" value="Ketoacyl_synth_AS"/>
</dbReference>
<dbReference type="InterPro" id="IPR013154">
    <property type="entry name" value="ADH-like_N"/>
</dbReference>
<dbReference type="Pfam" id="PF00698">
    <property type="entry name" value="Acyl_transf_1"/>
    <property type="match status" value="1"/>
</dbReference>
<evidence type="ECO:0000259" key="12">
    <source>
        <dbReference type="PROSITE" id="PS52004"/>
    </source>
</evidence>
<feature type="domain" description="PKS/mFAS DH" evidence="13">
    <location>
        <begin position="964"/>
        <end position="1253"/>
    </location>
</feature>
<dbReference type="Pfam" id="PF16197">
    <property type="entry name" value="KAsynt_C_assoc"/>
    <property type="match status" value="1"/>
</dbReference>
<sequence>MANEDKLRDYLKRVTTDLAQTRERLREVEERQQEPIAIVGMSCRFPGGVDSPESFWELVAQGRDAVTKFPDNRGWDLDNLFDPDPEHPGTSYADVGGFLHDAGNFDPEFFGISPREALAMDPQQRLLLEASWEALERAGIDPTTLAGSQTGVFTGGFALGYGSGTPGDLDVGRQEGGESLEGFLMTGVAVSVYAGRVSFTLGLQGPAVTLDTACSSSLVAMHLAVNSLRTGESSLALVGGVTVHSTPVMYTEFSRQGGLARDGRCKAYSDDADGTGWGEGVGVLVVERLSDAVRNGREVLAVVRGSAVNQDGASNGLTAPNGQSQQRVIRAALANANLSPNEVDVIEGHGTGTALGDPIEAQALLATYGRDRDPERPLLLGSVKSNIGHSLAAAGVAGIIKMVEAMRRGVVPATLHADQVSTNVDWSAETIRVVAEAAAWPETGRPRRAAVSSFGISGTNSHVIVEQAPVSLKQNSDAVGGEPAAGAEDQGEKPAEKPAESQAEARAEGTRAADAIAPAWVVSGRSAAALAAQAERLREFALARPELDPVAVGAALATSRAAFEHRAVVTGDLIEGLAAVAADEDAVGVVRGNAESVGNLAFVFSGQGAQRLVMGAELYEKYPVFAAKFDEVCAELDRALGAEESVASVIHGADAEVVNETMWAQSGLFAVEVALCELLASWGIVPQLLAGHSIGELAAAHVAGVFSLTDAATVVAARGRLMQQLPRGGAMAAVAASEAAVAEVLTRCGDQVAVAAVNGDQSVVVSGDEAGVERAIAELTEAGVRCKRLRVSHAFHSPLMDPMLAEFEAVVARVTLNAPRIGLVSGLTGALVADEVTEPGYWVRHVREAVRFGDAVTALRAAGAKTFVEIGPDAALTPMVTAADGEAWLPVLRRQRPEIETLVAAVAGVWARGGAVDWARYYEGCDGGRGVDLPTYAFQHRYFWLSKAAGAGDVAGLGLAGADHGLLKAAVDVPETGGTLLTGRLSLQTQRWLRDCTVGGVAVVPSAALVEMAVRAGDEVGCGRVAALTIEAPLAVPDTGGVRVQVAIGAADDGGAREVALFARPEIDGAAWVRHVVGVLEPEPETVADPGLTQWPPAGAETVDVSGFYERPGFDLGPTFQGVRAAWARDGEVFAEVTLPDGVGASEFGVHPALLDAAVQVVGLVEEGAAAGSVPSGSVPSGSASSGSASTGRPRAAYEWADVQVHAVDAVTARVRVTPEADGYRLVLADATGGLIASVGGVVVGDLPSDVFDAGAALAREALFRVSWQALPVRAEGVDGAENWAVVGADPGLGLAGAAAYADLEALVAAVAGGAPAPKTVVVCAADQGSDDYLHAARGAVVGVQELLQAWLTAEGLGTSRLVVVTRRAVDAGAEAAVRPGVAGVWGMVRVAASENPGRIAAVDVDDPVGSGPSIAAGLGVGETEFAVRSGQIRVPRLVRADRGLKVPESGGWRLGYEGQGTLECLRLVAGEAGSGSADATADSTGTAAAAAAAGSGSGSDEVANASAGAGVSGQRSTSRALEPGQVRIAVRAAGVNFRDVLTVLGVYPGPAGPLGLEGAGIVVEIGPGVERFAVGDAVAGLFAEAFGPVAVADARTLIPMPAGWTFAQAAAVPVAFVTAYHALVELAGVQAGESVLVHAAAGGVGGAAVQLARHLGAEVYATASPAKWNAVRGLGIPEEQIASSRTPEFADVFSGVDVVINSLTGELIDASLRALRPGGRFVELGKTDLRDDVGDAVYLLPDLLTGGEIERIGRILERISALISSGVLEPLPVTCWDVRRAVDAFRFLSQGLNVGKVVLTLPTPREKGAVLVTGASGALGGLVARHLVNGGHAESLILASRRGANAGGVAELAAELAAVGASVELVACDVAEREQVAEMLGTLARRGVRLSGIMHTAGVLDDSVLGSLTAERTEAVLRPKLDGAWHLHELTQDLDLDSFVMFSSVAGIFGAAGQANYAAGNTFLDALAAHRQRAGLPAVSVAWGPWHLEDQRAGASGMADTLDRSHRERMARQGLAPLSGQDGLALLDRAREADDSLLVAARLDLARLSRRGAEPLPLFANLVRRGTAGRGSATQNAALAQQGLAERLATLSRADQQEALRAIVRTQVALVLGIAGRQSVDTHRTFRELGFDSLTAVELRNRLTAATGLVLPATMIFDYPTPDDLAEYLRAETVGEDGGADGTGATDAGLLKELDRLQSLLVARPAENPLKLITRLEGILQDLRTGGSANAQSNQEIEDASDDEMFSLIDRELGLMG</sequence>
<feature type="compositionally biased region" description="Low complexity" evidence="10">
    <location>
        <begin position="1492"/>
        <end position="1514"/>
    </location>
</feature>
<dbReference type="Gene3D" id="3.10.129.110">
    <property type="entry name" value="Polyketide synthase dehydratase"/>
    <property type="match status" value="1"/>
</dbReference>
<evidence type="ECO:0000256" key="6">
    <source>
        <dbReference type="ARBA" id="ARBA00023194"/>
    </source>
</evidence>
<evidence type="ECO:0000259" key="13">
    <source>
        <dbReference type="PROSITE" id="PS52019"/>
    </source>
</evidence>
<dbReference type="SMART" id="SM00825">
    <property type="entry name" value="PKS_KS"/>
    <property type="match status" value="1"/>
</dbReference>
<feature type="compositionally biased region" description="Low complexity" evidence="10">
    <location>
        <begin position="1171"/>
        <end position="1190"/>
    </location>
</feature>
<dbReference type="SUPFAM" id="SSF55048">
    <property type="entry name" value="Probable ACP-binding domain of malonyl-CoA ACP transacylase"/>
    <property type="match status" value="1"/>
</dbReference>
<dbReference type="Pfam" id="PF00550">
    <property type="entry name" value="PP-binding"/>
    <property type="match status" value="1"/>
</dbReference>
<evidence type="ECO:0000256" key="5">
    <source>
        <dbReference type="ARBA" id="ARBA00022679"/>
    </source>
</evidence>
<evidence type="ECO:0000256" key="3">
    <source>
        <dbReference type="ARBA" id="ARBA00022450"/>
    </source>
</evidence>
<dbReference type="PROSITE" id="PS00012">
    <property type="entry name" value="PHOSPHOPANTETHEINE"/>
    <property type="match status" value="1"/>
</dbReference>
<dbReference type="CDD" id="cd08956">
    <property type="entry name" value="KR_3_FAS_SDR_x"/>
    <property type="match status" value="1"/>
</dbReference>
<evidence type="ECO:0000256" key="2">
    <source>
        <dbReference type="ARBA" id="ARBA00004792"/>
    </source>
</evidence>
<dbReference type="Pfam" id="PF08990">
    <property type="entry name" value="Docking"/>
    <property type="match status" value="1"/>
</dbReference>
<feature type="compositionally biased region" description="Basic and acidic residues" evidence="10">
    <location>
        <begin position="490"/>
        <end position="510"/>
    </location>
</feature>
<dbReference type="InterPro" id="IPR049552">
    <property type="entry name" value="PKS_DH_N"/>
</dbReference>
<dbReference type="Pfam" id="PF00109">
    <property type="entry name" value="ketoacyl-synt"/>
    <property type="match status" value="1"/>
</dbReference>
<accession>A0ABP5GDA6</accession>
<dbReference type="Gene3D" id="3.30.70.3290">
    <property type="match status" value="1"/>
</dbReference>
<dbReference type="PROSITE" id="PS01162">
    <property type="entry name" value="QOR_ZETA_CRYSTAL"/>
    <property type="match status" value="1"/>
</dbReference>
<dbReference type="Gene3D" id="3.40.50.11460">
    <property type="match status" value="1"/>
</dbReference>
<dbReference type="SMART" id="SM00826">
    <property type="entry name" value="PKS_DH"/>
    <property type="match status" value="1"/>
</dbReference>
<feature type="region of interest" description="Disordered" evidence="10">
    <location>
        <begin position="1492"/>
        <end position="1519"/>
    </location>
</feature>
<evidence type="ECO:0000256" key="7">
    <source>
        <dbReference type="ARBA" id="ARBA00023268"/>
    </source>
</evidence>
<feature type="region of interest" description="Disordered" evidence="10">
    <location>
        <begin position="472"/>
        <end position="510"/>
    </location>
</feature>
<name>A0ABP5GDA6_9ACTN</name>
<dbReference type="PROSITE" id="PS52004">
    <property type="entry name" value="KS3_2"/>
    <property type="match status" value="1"/>
</dbReference>
<dbReference type="InterPro" id="IPR002364">
    <property type="entry name" value="Quin_OxRdtase/zeta-crystal_CS"/>
</dbReference>
<keyword evidence="15" id="KW-1185">Reference proteome</keyword>
<dbReference type="Pfam" id="PF14765">
    <property type="entry name" value="PS-DH"/>
    <property type="match status" value="1"/>
</dbReference>
<dbReference type="InterPro" id="IPR057326">
    <property type="entry name" value="KR_dom"/>
</dbReference>
<dbReference type="InterPro" id="IPR016035">
    <property type="entry name" value="Acyl_Trfase/lysoPLipase"/>
</dbReference>
<evidence type="ECO:0000256" key="1">
    <source>
        <dbReference type="ARBA" id="ARBA00001957"/>
    </source>
</evidence>
<keyword evidence="4" id="KW-0597">Phosphoprotein</keyword>
<feature type="region of interest" description="Disordered" evidence="10">
    <location>
        <begin position="1171"/>
        <end position="1191"/>
    </location>
</feature>
<dbReference type="Pfam" id="PF02801">
    <property type="entry name" value="Ketoacyl-synt_C"/>
    <property type="match status" value="1"/>
</dbReference>
<feature type="region of interest" description="C-terminal hotdog fold" evidence="9">
    <location>
        <begin position="1100"/>
        <end position="1253"/>
    </location>
</feature>
<dbReference type="InterPro" id="IPR015083">
    <property type="entry name" value="NorB/c/GfsB-D-like_docking"/>
</dbReference>
<dbReference type="SUPFAM" id="SSF52151">
    <property type="entry name" value="FabD/lysophospholipase-like"/>
    <property type="match status" value="1"/>
</dbReference>
<dbReference type="InterPro" id="IPR009081">
    <property type="entry name" value="PP-bd_ACP"/>
</dbReference>
<dbReference type="PROSITE" id="PS52019">
    <property type="entry name" value="PKS_MFAS_DH"/>
    <property type="match status" value="1"/>
</dbReference>
<dbReference type="SMART" id="SM00823">
    <property type="entry name" value="PKS_PP"/>
    <property type="match status" value="1"/>
</dbReference>
<reference evidence="15" key="1">
    <citation type="journal article" date="2019" name="Int. J. Syst. Evol. Microbiol.">
        <title>The Global Catalogue of Microorganisms (GCM) 10K type strain sequencing project: providing services to taxonomists for standard genome sequencing and annotation.</title>
        <authorList>
            <consortium name="The Broad Institute Genomics Platform"/>
            <consortium name="The Broad Institute Genome Sequencing Center for Infectious Disease"/>
            <person name="Wu L."/>
            <person name="Ma J."/>
        </authorList>
    </citation>
    <scope>NUCLEOTIDE SEQUENCE [LARGE SCALE GENOMIC DNA]</scope>
    <source>
        <strain evidence="15">JCM 16014</strain>
    </source>
</reference>
<dbReference type="SUPFAM" id="SSF101173">
    <property type="entry name" value="Docking domain B of the erythromycin polyketide synthase (DEBS)"/>
    <property type="match status" value="1"/>
</dbReference>
<evidence type="ECO:0000259" key="11">
    <source>
        <dbReference type="PROSITE" id="PS50075"/>
    </source>
</evidence>
<dbReference type="InterPro" id="IPR020807">
    <property type="entry name" value="PKS_DH"/>
</dbReference>
<dbReference type="Pfam" id="PF22953">
    <property type="entry name" value="SpnB_Rossmann"/>
    <property type="match status" value="1"/>
</dbReference>
<dbReference type="Proteomes" id="UP001500751">
    <property type="component" value="Unassembled WGS sequence"/>
</dbReference>
<keyword evidence="5" id="KW-0808">Transferase</keyword>
<evidence type="ECO:0000256" key="10">
    <source>
        <dbReference type="SAM" id="MobiDB-lite"/>
    </source>
</evidence>
<comment type="caution">
    <text evidence="9">Lacks conserved residue(s) required for the propagation of feature annotation.</text>
</comment>
<dbReference type="InterPro" id="IPR014031">
    <property type="entry name" value="Ketoacyl_synth_C"/>
</dbReference>
<dbReference type="InterPro" id="IPR020806">
    <property type="entry name" value="PKS_PP-bd"/>
</dbReference>
<organism evidence="14 15">
    <name type="scientific">Catenulispora yoronensis</name>
    <dbReference type="NCBI Taxonomy" id="450799"/>
    <lineage>
        <taxon>Bacteria</taxon>
        <taxon>Bacillati</taxon>
        <taxon>Actinomycetota</taxon>
        <taxon>Actinomycetes</taxon>
        <taxon>Catenulisporales</taxon>
        <taxon>Catenulisporaceae</taxon>
        <taxon>Catenulispora</taxon>
    </lineage>
</organism>
<dbReference type="SMART" id="SM00829">
    <property type="entry name" value="PKS_ER"/>
    <property type="match status" value="1"/>
</dbReference>
<keyword evidence="7" id="KW-0511">Multifunctional enzyme</keyword>
<evidence type="ECO:0000256" key="8">
    <source>
        <dbReference type="ARBA" id="ARBA00023315"/>
    </source>
</evidence>
<dbReference type="InterPro" id="IPR049900">
    <property type="entry name" value="PKS_mFAS_DH"/>
</dbReference>
<dbReference type="PANTHER" id="PTHR43775">
    <property type="entry name" value="FATTY ACID SYNTHASE"/>
    <property type="match status" value="1"/>
</dbReference>
<dbReference type="InterPro" id="IPR014030">
    <property type="entry name" value="Ketoacyl_synth_N"/>
</dbReference>
<keyword evidence="3" id="KW-0596">Phosphopantetheine</keyword>
<dbReference type="Pfam" id="PF08240">
    <property type="entry name" value="ADH_N"/>
    <property type="match status" value="1"/>
</dbReference>
<dbReference type="InterPro" id="IPR036291">
    <property type="entry name" value="NAD(P)-bd_dom_sf"/>
</dbReference>
<dbReference type="InterPro" id="IPR032821">
    <property type="entry name" value="PKS_assoc"/>
</dbReference>
<dbReference type="Gene3D" id="3.40.47.10">
    <property type="match status" value="1"/>
</dbReference>
<dbReference type="CDD" id="cd05195">
    <property type="entry name" value="enoyl_red"/>
    <property type="match status" value="1"/>
</dbReference>
<feature type="region of interest" description="N-terminal hotdog fold" evidence="9">
    <location>
        <begin position="964"/>
        <end position="1087"/>
    </location>
</feature>
<dbReference type="InterPro" id="IPR049551">
    <property type="entry name" value="PKS_DH_C"/>
</dbReference>
<dbReference type="PROSITE" id="PS00606">
    <property type="entry name" value="KS3_1"/>
    <property type="match status" value="1"/>
</dbReference>
<dbReference type="SUPFAM" id="SSF51735">
    <property type="entry name" value="NAD(P)-binding Rossmann-fold domains"/>
    <property type="match status" value="3"/>
</dbReference>
<proteinExistence type="predicted"/>
<dbReference type="InterPro" id="IPR016036">
    <property type="entry name" value="Malonyl_transacylase_ACP-bd"/>
</dbReference>
<dbReference type="Gene3D" id="3.40.366.10">
    <property type="entry name" value="Malonyl-Coenzyme A Acyl Carrier Protein, domain 2"/>
    <property type="match status" value="1"/>
</dbReference>
<dbReference type="PROSITE" id="PS50075">
    <property type="entry name" value="CARRIER"/>
    <property type="match status" value="1"/>
</dbReference>
<dbReference type="Gene3D" id="3.90.180.10">
    <property type="entry name" value="Medium-chain alcohol dehydrogenases, catalytic domain"/>
    <property type="match status" value="1"/>
</dbReference>
<dbReference type="PANTHER" id="PTHR43775:SF51">
    <property type="entry name" value="INACTIVE PHENOLPHTHIOCEROL SYNTHESIS POLYKETIDE SYNTHASE TYPE I PKS1-RELATED"/>
    <property type="match status" value="1"/>
</dbReference>
<dbReference type="EMBL" id="BAAAQN010000033">
    <property type="protein sequence ID" value="GAA2042563.1"/>
    <property type="molecule type" value="Genomic_DNA"/>
</dbReference>
<evidence type="ECO:0000256" key="9">
    <source>
        <dbReference type="PROSITE-ProRule" id="PRU01363"/>
    </source>
</evidence>
<dbReference type="SUPFAM" id="SSF53901">
    <property type="entry name" value="Thiolase-like"/>
    <property type="match status" value="1"/>
</dbReference>
<evidence type="ECO:0000313" key="14">
    <source>
        <dbReference type="EMBL" id="GAA2042563.1"/>
    </source>
</evidence>
<dbReference type="InterPro" id="IPR036299">
    <property type="entry name" value="Polyketide_synth_docking_sf"/>
</dbReference>
<dbReference type="InterPro" id="IPR036736">
    <property type="entry name" value="ACP-like_sf"/>
</dbReference>